<dbReference type="AlphaFoldDB" id="A0A8C5NES9"/>
<proteinExistence type="predicted"/>
<reference evidence="2" key="2">
    <citation type="submission" date="2025-08" db="UniProtKB">
        <authorList>
            <consortium name="Ensembl"/>
        </authorList>
    </citation>
    <scope>IDENTIFICATION</scope>
</reference>
<dbReference type="InterPro" id="IPR007110">
    <property type="entry name" value="Ig-like_dom"/>
</dbReference>
<accession>A0A8C5NES9</accession>
<evidence type="ECO:0000313" key="2">
    <source>
        <dbReference type="Ensembl" id="ENSGWIP00000049884.1"/>
    </source>
</evidence>
<dbReference type="InterPro" id="IPR036179">
    <property type="entry name" value="Ig-like_dom_sf"/>
</dbReference>
<dbReference type="Proteomes" id="UP000694680">
    <property type="component" value="Chromosome 1"/>
</dbReference>
<reference evidence="2" key="1">
    <citation type="submission" date="2020-06" db="EMBL/GenBank/DDBJ databases">
        <authorList>
            <consortium name="Wellcome Sanger Institute Data Sharing"/>
        </authorList>
    </citation>
    <scope>NUCLEOTIDE SEQUENCE [LARGE SCALE GENOMIC DNA]</scope>
</reference>
<dbReference type="PANTHER" id="PTHR13771">
    <property type="entry name" value="INTERCELLULAR ADHESION MOLECULE"/>
    <property type="match status" value="1"/>
</dbReference>
<organism evidence="2 3">
    <name type="scientific">Gouania willdenowi</name>
    <name type="common">Blunt-snouted clingfish</name>
    <name type="synonym">Lepadogaster willdenowi</name>
    <dbReference type="NCBI Taxonomy" id="441366"/>
    <lineage>
        <taxon>Eukaryota</taxon>
        <taxon>Metazoa</taxon>
        <taxon>Chordata</taxon>
        <taxon>Craniata</taxon>
        <taxon>Vertebrata</taxon>
        <taxon>Euteleostomi</taxon>
        <taxon>Actinopterygii</taxon>
        <taxon>Neopterygii</taxon>
        <taxon>Teleostei</taxon>
        <taxon>Neoteleostei</taxon>
        <taxon>Acanthomorphata</taxon>
        <taxon>Ovalentaria</taxon>
        <taxon>Blenniimorphae</taxon>
        <taxon>Blenniiformes</taxon>
        <taxon>Gobiesocoidei</taxon>
        <taxon>Gobiesocidae</taxon>
        <taxon>Gobiesocinae</taxon>
        <taxon>Gouania</taxon>
    </lineage>
</organism>
<dbReference type="GO" id="GO:0005178">
    <property type="term" value="F:integrin binding"/>
    <property type="evidence" value="ECO:0007669"/>
    <property type="project" value="InterPro"/>
</dbReference>
<dbReference type="SUPFAM" id="SSF48726">
    <property type="entry name" value="Immunoglobulin"/>
    <property type="match status" value="3"/>
</dbReference>
<dbReference type="InterPro" id="IPR047012">
    <property type="entry name" value="ICAM_VCAM"/>
</dbReference>
<evidence type="ECO:0000259" key="1">
    <source>
        <dbReference type="PROSITE" id="PS50835"/>
    </source>
</evidence>
<dbReference type="Pfam" id="PF07679">
    <property type="entry name" value="I-set"/>
    <property type="match status" value="1"/>
</dbReference>
<feature type="domain" description="Ig-like" evidence="1">
    <location>
        <begin position="160"/>
        <end position="243"/>
    </location>
</feature>
<keyword evidence="3" id="KW-1185">Reference proteome</keyword>
<dbReference type="GO" id="GO:0007155">
    <property type="term" value="P:cell adhesion"/>
    <property type="evidence" value="ECO:0007669"/>
    <property type="project" value="InterPro"/>
</dbReference>
<sequence length="368" mass="40521">MQAPGWPITLLMGHFFGSATLFPVSIFIHAAHIPSQISTPFLTTHKSLPAPSASIPSSILPYSSNSAEPRENASCSLTISPSAMVIRFGDPLTANCSLSGVGFPLLGWEVPMAAPQPTMNIFLVWSVDKIDKWNIKPTCYALSEQGGKCDIELPVIVYKPPLRVSISFSDDGGMMIDGDQYILQCTVHDVAPVEKLIVIYYREQMILGQRKSNNTRKSSVTEVFTLDIQPSKDDDKAQYWCEARLELGPEGPQPPPVMASQKLTAKVLYGPHLICPRKLQVKEGEGLKCEVMGNPHPQVTWIRDGQVVDLPAHSQIEHAGKYTAWTKGLFGEKNFTVDVEIIVNSGKTNIHNGHFSITLLLIQIFTQL</sequence>
<dbReference type="GeneID" id="114467852"/>
<dbReference type="Ensembl" id="ENSGWIT00000053900.1">
    <property type="protein sequence ID" value="ENSGWIP00000049884.1"/>
    <property type="gene ID" value="ENSGWIG00000024313.1"/>
</dbReference>
<dbReference type="PANTHER" id="PTHR13771:SF9">
    <property type="entry name" value="INTERCELLULAR ADHESION MOLECULE 5"/>
    <property type="match status" value="1"/>
</dbReference>
<name>A0A8C5NES9_GOUWI</name>
<evidence type="ECO:0000313" key="3">
    <source>
        <dbReference type="Proteomes" id="UP000694680"/>
    </source>
</evidence>
<feature type="domain" description="Ig-like" evidence="1">
    <location>
        <begin position="255"/>
        <end position="306"/>
    </location>
</feature>
<dbReference type="Gene3D" id="2.60.40.10">
    <property type="entry name" value="Immunoglobulins"/>
    <property type="match status" value="3"/>
</dbReference>
<protein>
    <submittedName>
        <fullName evidence="2">Hemicentin-1-like</fullName>
    </submittedName>
</protein>
<dbReference type="PROSITE" id="PS50835">
    <property type="entry name" value="IG_LIKE"/>
    <property type="match status" value="2"/>
</dbReference>
<dbReference type="RefSeq" id="XP_028310129.1">
    <property type="nucleotide sequence ID" value="XM_028454328.1"/>
</dbReference>
<reference evidence="2" key="3">
    <citation type="submission" date="2025-09" db="UniProtKB">
        <authorList>
            <consortium name="Ensembl"/>
        </authorList>
    </citation>
    <scope>IDENTIFICATION</scope>
</reference>
<dbReference type="GO" id="GO:0005886">
    <property type="term" value="C:plasma membrane"/>
    <property type="evidence" value="ECO:0007669"/>
    <property type="project" value="TreeGrafter"/>
</dbReference>
<dbReference type="OrthoDB" id="5843397at2759"/>
<gene>
    <name evidence="2" type="primary">LOC114467852</name>
</gene>
<dbReference type="InterPro" id="IPR013098">
    <property type="entry name" value="Ig_I-set"/>
</dbReference>
<dbReference type="InterPro" id="IPR013783">
    <property type="entry name" value="Ig-like_fold"/>
</dbReference>